<organism evidence="1 2">
    <name type="scientific">Klebsormidium nitens</name>
    <name type="common">Green alga</name>
    <name type="synonym">Ulothrix nitens</name>
    <dbReference type="NCBI Taxonomy" id="105231"/>
    <lineage>
        <taxon>Eukaryota</taxon>
        <taxon>Viridiplantae</taxon>
        <taxon>Streptophyta</taxon>
        <taxon>Klebsormidiophyceae</taxon>
        <taxon>Klebsormidiales</taxon>
        <taxon>Klebsormidiaceae</taxon>
        <taxon>Klebsormidium</taxon>
    </lineage>
</organism>
<keyword evidence="2" id="KW-1185">Reference proteome</keyword>
<accession>A0A1Y1I1Q6</accession>
<proteinExistence type="predicted"/>
<protein>
    <submittedName>
        <fullName evidence="1">Uncharacterized protein</fullName>
    </submittedName>
</protein>
<name>A0A1Y1I1Q6_KLENI</name>
<dbReference type="EMBL" id="DF237094">
    <property type="protein sequence ID" value="GAQ83369.1"/>
    <property type="molecule type" value="Genomic_DNA"/>
</dbReference>
<dbReference type="Proteomes" id="UP000054558">
    <property type="component" value="Unassembled WGS sequence"/>
</dbReference>
<dbReference type="AlphaFoldDB" id="A0A1Y1I1Q6"/>
<reference evidence="1 2" key="1">
    <citation type="journal article" date="2014" name="Nat. Commun.">
        <title>Klebsormidium flaccidum genome reveals primary factors for plant terrestrial adaptation.</title>
        <authorList>
            <person name="Hori K."/>
            <person name="Maruyama F."/>
            <person name="Fujisawa T."/>
            <person name="Togashi T."/>
            <person name="Yamamoto N."/>
            <person name="Seo M."/>
            <person name="Sato S."/>
            <person name="Yamada T."/>
            <person name="Mori H."/>
            <person name="Tajima N."/>
            <person name="Moriyama T."/>
            <person name="Ikeuchi M."/>
            <person name="Watanabe M."/>
            <person name="Wada H."/>
            <person name="Kobayashi K."/>
            <person name="Saito M."/>
            <person name="Masuda T."/>
            <person name="Sasaki-Sekimoto Y."/>
            <person name="Mashiguchi K."/>
            <person name="Awai K."/>
            <person name="Shimojima M."/>
            <person name="Masuda S."/>
            <person name="Iwai M."/>
            <person name="Nobusawa T."/>
            <person name="Narise T."/>
            <person name="Kondo S."/>
            <person name="Saito H."/>
            <person name="Sato R."/>
            <person name="Murakawa M."/>
            <person name="Ihara Y."/>
            <person name="Oshima-Yamada Y."/>
            <person name="Ohtaka K."/>
            <person name="Satoh M."/>
            <person name="Sonobe K."/>
            <person name="Ishii M."/>
            <person name="Ohtani R."/>
            <person name="Kanamori-Sato M."/>
            <person name="Honoki R."/>
            <person name="Miyazaki D."/>
            <person name="Mochizuki H."/>
            <person name="Umetsu J."/>
            <person name="Higashi K."/>
            <person name="Shibata D."/>
            <person name="Kamiya Y."/>
            <person name="Sato N."/>
            <person name="Nakamura Y."/>
            <person name="Tabata S."/>
            <person name="Ida S."/>
            <person name="Kurokawa K."/>
            <person name="Ohta H."/>
        </authorList>
    </citation>
    <scope>NUCLEOTIDE SEQUENCE [LARGE SCALE GENOMIC DNA]</scope>
    <source>
        <strain evidence="1 2">NIES-2285</strain>
    </source>
</reference>
<evidence type="ECO:0000313" key="1">
    <source>
        <dbReference type="EMBL" id="GAQ83369.1"/>
    </source>
</evidence>
<sequence length="197" mass="21399">MLMSSVYIQEVHLGVKVIAKVATRPGLGRNAQKFLGLAGVNDQSAYSIGEPTFFEVCTLAAGCERAVERGVPLGYHWASQLRFTLADLGSSPDRIKFSPQEHAVAGDSVLNLYDPIRQPLPGAPSAVCSEAQQNTFSHTPSPQSRACGSFLFKTIARLLFSTQAESFSVAPIINASHARPRHDRRSVLEFCSILRGR</sequence>
<evidence type="ECO:0000313" key="2">
    <source>
        <dbReference type="Proteomes" id="UP000054558"/>
    </source>
</evidence>
<gene>
    <name evidence="1" type="ORF">KFL_001450220</name>
</gene>